<gene>
    <name evidence="2" type="ORF">J2853_008985</name>
</gene>
<proteinExistence type="predicted"/>
<sequence>MAHFVRHGAMICAVALLTISGCAETGPTAAEAGETLRLHITELMKESHALDVKVTDPGGQDIPCGEDKARRTFAATGEHASPKLGANALNSLLLGALSPVADYEIIEDPGNAPVRLANKTYRTVIVLESPGQGKYLVRGETECLPTS</sequence>
<reference evidence="2 3" key="1">
    <citation type="submission" date="2023-07" db="EMBL/GenBank/DDBJ databases">
        <title>Sequencing the genomes of 1000 actinobacteria strains.</title>
        <authorList>
            <person name="Klenk H.-P."/>
        </authorList>
    </citation>
    <scope>NUCLEOTIDE SEQUENCE [LARGE SCALE GENOMIC DNA]</scope>
    <source>
        <strain evidence="2 3">DSM 46740</strain>
    </source>
</reference>
<name>A0ABT9QV31_9ACTN</name>
<evidence type="ECO:0008006" key="4">
    <source>
        <dbReference type="Google" id="ProtNLM"/>
    </source>
</evidence>
<dbReference type="RefSeq" id="WP_307567798.1">
    <property type="nucleotide sequence ID" value="NZ_JAUSQU010000001.1"/>
</dbReference>
<accession>A0ABT9QV31</accession>
<feature type="signal peptide" evidence="1">
    <location>
        <begin position="1"/>
        <end position="23"/>
    </location>
</feature>
<dbReference type="PROSITE" id="PS51257">
    <property type="entry name" value="PROKAR_LIPOPROTEIN"/>
    <property type="match status" value="1"/>
</dbReference>
<protein>
    <recommendedName>
        <fullName evidence="4">Lipoprotein</fullName>
    </recommendedName>
</protein>
<evidence type="ECO:0000313" key="2">
    <source>
        <dbReference type="EMBL" id="MDP9849774.1"/>
    </source>
</evidence>
<keyword evidence="3" id="KW-1185">Reference proteome</keyword>
<feature type="chain" id="PRO_5045723788" description="Lipoprotein" evidence="1">
    <location>
        <begin position="24"/>
        <end position="147"/>
    </location>
</feature>
<keyword evidence="1" id="KW-0732">Signal</keyword>
<dbReference type="EMBL" id="JAUSQU010000001">
    <property type="protein sequence ID" value="MDP9849774.1"/>
    <property type="molecule type" value="Genomic_DNA"/>
</dbReference>
<evidence type="ECO:0000256" key="1">
    <source>
        <dbReference type="SAM" id="SignalP"/>
    </source>
</evidence>
<evidence type="ECO:0000313" key="3">
    <source>
        <dbReference type="Proteomes" id="UP001225356"/>
    </source>
</evidence>
<dbReference type="Proteomes" id="UP001225356">
    <property type="component" value="Unassembled WGS sequence"/>
</dbReference>
<comment type="caution">
    <text evidence="2">The sequence shown here is derived from an EMBL/GenBank/DDBJ whole genome shotgun (WGS) entry which is preliminary data.</text>
</comment>
<organism evidence="2 3">
    <name type="scientific">Streptosporangium lutulentum</name>
    <dbReference type="NCBI Taxonomy" id="1461250"/>
    <lineage>
        <taxon>Bacteria</taxon>
        <taxon>Bacillati</taxon>
        <taxon>Actinomycetota</taxon>
        <taxon>Actinomycetes</taxon>
        <taxon>Streptosporangiales</taxon>
        <taxon>Streptosporangiaceae</taxon>
        <taxon>Streptosporangium</taxon>
    </lineage>
</organism>